<sequence>MSTRFPLLKVTDVVFDEILSQLELNEIFNLSLCSPKMRDIVRCHMKKSIKYPLYLDTKEFKGMKFGFIGKDGKHIPMMSVRKSGISNERQFEKVNMKGNKGNEEVRVEISKYDNHYELLSSDDKDWIFGCNLVLKHITDLFRKDIHTLYCNSPYSLVFLKYRAPVRMTYSGGEDCNAYWNLFSYEMERAAKTGGLQLRHSLPAGYDFTLTRDYIYIRMERAHFARYDDVLKLAEKSREVILDESGLLSEGLNTIFNCWLEHRIDGLKFLSIRMRSYSEFSVFKGIEHRITDTTDGVKFKSYTRESYRLSPGKHLRRDDGVIALFTYDPTTRILNFGDLTGAVLCKKD</sequence>
<accession>A0A1I7TNX8</accession>
<name>A0A1I7TNX8_9PELO</name>
<dbReference type="WBParaSite" id="Csp11.Scaffold629.g10317.t1">
    <property type="protein sequence ID" value="Csp11.Scaffold629.g10317.t1"/>
    <property type="gene ID" value="Csp11.Scaffold629.g10317"/>
</dbReference>
<dbReference type="Proteomes" id="UP000095282">
    <property type="component" value="Unplaced"/>
</dbReference>
<protein>
    <submittedName>
        <fullName evidence="3">F-box domain-containing protein</fullName>
    </submittedName>
</protein>
<dbReference type="InterPro" id="IPR001810">
    <property type="entry name" value="F-box_dom"/>
</dbReference>
<proteinExistence type="predicted"/>
<reference evidence="3" key="1">
    <citation type="submission" date="2016-11" db="UniProtKB">
        <authorList>
            <consortium name="WormBaseParasite"/>
        </authorList>
    </citation>
    <scope>IDENTIFICATION</scope>
</reference>
<dbReference type="PANTHER" id="PTHR21503:SF8">
    <property type="entry name" value="F-BOX ASSOCIATED DOMAIN-CONTAINING PROTEIN-RELATED"/>
    <property type="match status" value="1"/>
</dbReference>
<dbReference type="PANTHER" id="PTHR21503">
    <property type="entry name" value="F-BOX-CONTAINING HYPOTHETICAL PROTEIN C.ELEGANS"/>
    <property type="match status" value="1"/>
</dbReference>
<evidence type="ECO:0000313" key="3">
    <source>
        <dbReference type="WBParaSite" id="Csp11.Scaffold629.g10317.t1"/>
    </source>
</evidence>
<evidence type="ECO:0000259" key="1">
    <source>
        <dbReference type="Pfam" id="PF00646"/>
    </source>
</evidence>
<dbReference type="Pfam" id="PF00646">
    <property type="entry name" value="F-box"/>
    <property type="match status" value="1"/>
</dbReference>
<keyword evidence="2" id="KW-1185">Reference proteome</keyword>
<organism evidence="2 3">
    <name type="scientific">Caenorhabditis tropicalis</name>
    <dbReference type="NCBI Taxonomy" id="1561998"/>
    <lineage>
        <taxon>Eukaryota</taxon>
        <taxon>Metazoa</taxon>
        <taxon>Ecdysozoa</taxon>
        <taxon>Nematoda</taxon>
        <taxon>Chromadorea</taxon>
        <taxon>Rhabditida</taxon>
        <taxon>Rhabditina</taxon>
        <taxon>Rhabditomorpha</taxon>
        <taxon>Rhabditoidea</taxon>
        <taxon>Rhabditidae</taxon>
        <taxon>Peloderinae</taxon>
        <taxon>Caenorhabditis</taxon>
    </lineage>
</organism>
<feature type="domain" description="F-box" evidence="1">
    <location>
        <begin position="12"/>
        <end position="42"/>
    </location>
</feature>
<dbReference type="AlphaFoldDB" id="A0A1I7TNX8"/>
<evidence type="ECO:0000313" key="2">
    <source>
        <dbReference type="Proteomes" id="UP000095282"/>
    </source>
</evidence>